<evidence type="ECO:0008006" key="3">
    <source>
        <dbReference type="Google" id="ProtNLM"/>
    </source>
</evidence>
<proteinExistence type="predicted"/>
<accession>A0A544YWY0</accession>
<comment type="caution">
    <text evidence="1">The sequence shown here is derived from an EMBL/GenBank/DDBJ whole genome shotgun (WGS) entry which is preliminary data.</text>
</comment>
<organism evidence="1 2">
    <name type="scientific">Microbispora hainanensis</name>
    <dbReference type="NCBI Taxonomy" id="568844"/>
    <lineage>
        <taxon>Bacteria</taxon>
        <taxon>Bacillati</taxon>
        <taxon>Actinomycetota</taxon>
        <taxon>Actinomycetes</taxon>
        <taxon>Streptosporangiales</taxon>
        <taxon>Streptosporangiaceae</taxon>
        <taxon>Microbispora</taxon>
    </lineage>
</organism>
<gene>
    <name evidence="1" type="ORF">FLX08_13030</name>
</gene>
<name>A0A544YWY0_9ACTN</name>
<sequence length="135" mass="15640">MDIDWPADFGAWLDRLEAEARAGDHRSRLKLVLTARALDQLRKLAEPPHRDEETATLRWVRQSRRYPLWRVSHAYHPEVAIRLICWFPPESGTVVVALFAGDKARIGDVFYNSVATRADALIAQWKRETSYEEKP</sequence>
<reference evidence="1 2" key="1">
    <citation type="submission" date="2019-07" db="EMBL/GenBank/DDBJ databases">
        <title>Microbispora hainanensis DSM 45428.</title>
        <authorList>
            <person name="Thawai C."/>
        </authorList>
    </citation>
    <scope>NUCLEOTIDE SEQUENCE [LARGE SCALE GENOMIC DNA]</scope>
    <source>
        <strain evidence="1 2">DSM 45428</strain>
    </source>
</reference>
<evidence type="ECO:0000313" key="2">
    <source>
        <dbReference type="Proteomes" id="UP000316541"/>
    </source>
</evidence>
<dbReference type="Proteomes" id="UP000316541">
    <property type="component" value="Unassembled WGS sequence"/>
</dbReference>
<protein>
    <recommendedName>
        <fullName evidence="3">Type II toxin-antitoxin system RelE/ParE family toxin</fullName>
    </recommendedName>
</protein>
<dbReference type="RefSeq" id="WP_142619093.1">
    <property type="nucleotide sequence ID" value="NZ_VIRM01000013.1"/>
</dbReference>
<dbReference type="AlphaFoldDB" id="A0A544YWY0"/>
<dbReference type="EMBL" id="VIRM01000013">
    <property type="protein sequence ID" value="TQS21042.1"/>
    <property type="molecule type" value="Genomic_DNA"/>
</dbReference>
<evidence type="ECO:0000313" key="1">
    <source>
        <dbReference type="EMBL" id="TQS21042.1"/>
    </source>
</evidence>